<accession>A0A074ZEL2</accession>
<protein>
    <submittedName>
        <fullName evidence="1">Uncharacterized protein</fullName>
    </submittedName>
</protein>
<evidence type="ECO:0000313" key="2">
    <source>
        <dbReference type="Proteomes" id="UP000054324"/>
    </source>
</evidence>
<dbReference type="KEGG" id="ovi:T265_06879"/>
<dbReference type="Proteomes" id="UP000054324">
    <property type="component" value="Unassembled WGS sequence"/>
</dbReference>
<dbReference type="RefSeq" id="XP_009170531.1">
    <property type="nucleotide sequence ID" value="XM_009172267.1"/>
</dbReference>
<organism evidence="1 2">
    <name type="scientific">Opisthorchis viverrini</name>
    <name type="common">Southeast Asian liver fluke</name>
    <dbReference type="NCBI Taxonomy" id="6198"/>
    <lineage>
        <taxon>Eukaryota</taxon>
        <taxon>Metazoa</taxon>
        <taxon>Spiralia</taxon>
        <taxon>Lophotrochozoa</taxon>
        <taxon>Platyhelminthes</taxon>
        <taxon>Trematoda</taxon>
        <taxon>Digenea</taxon>
        <taxon>Opisthorchiida</taxon>
        <taxon>Opisthorchiata</taxon>
        <taxon>Opisthorchiidae</taxon>
        <taxon>Opisthorchis</taxon>
    </lineage>
</organism>
<dbReference type="AlphaFoldDB" id="A0A074ZEL2"/>
<keyword evidence="2" id="KW-1185">Reference proteome</keyword>
<proteinExistence type="predicted"/>
<gene>
    <name evidence="1" type="ORF">T265_06879</name>
</gene>
<sequence>MSDAIRADELERTSRLSQQNKYSIWFISQQMVSTLPVTMRKGDENPVVSVEMLYRTGIPGAIPGVLRDYDINTVFLSDHTFQLLFVRAKGPTNYLCQIPCAEF</sequence>
<dbReference type="CTD" id="20321058"/>
<evidence type="ECO:0000313" key="1">
    <source>
        <dbReference type="EMBL" id="KER25706.1"/>
    </source>
</evidence>
<dbReference type="GeneID" id="20321058"/>
<dbReference type="EMBL" id="KL596768">
    <property type="protein sequence ID" value="KER25706.1"/>
    <property type="molecule type" value="Genomic_DNA"/>
</dbReference>
<reference evidence="1 2" key="1">
    <citation type="submission" date="2013-11" db="EMBL/GenBank/DDBJ databases">
        <title>Opisthorchis viverrini - life in the bile duct.</title>
        <authorList>
            <person name="Young N.D."/>
            <person name="Nagarajan N."/>
            <person name="Lin S.J."/>
            <person name="Korhonen P.K."/>
            <person name="Jex A.R."/>
            <person name="Hall R.S."/>
            <person name="Safavi-Hemami H."/>
            <person name="Kaewkong W."/>
            <person name="Bertrand D."/>
            <person name="Gao S."/>
            <person name="Seet Q."/>
            <person name="Wongkham S."/>
            <person name="Teh B.T."/>
            <person name="Wongkham C."/>
            <person name="Intapan P.M."/>
            <person name="Maleewong W."/>
            <person name="Yang X."/>
            <person name="Hu M."/>
            <person name="Wang Z."/>
            <person name="Hofmann A."/>
            <person name="Sternberg P.W."/>
            <person name="Tan P."/>
            <person name="Wang J."/>
            <person name="Gasser R.B."/>
        </authorList>
    </citation>
    <scope>NUCLEOTIDE SEQUENCE [LARGE SCALE GENOMIC DNA]</scope>
</reference>
<name>A0A074ZEL2_OPIVI</name>